<dbReference type="CDD" id="cd00009">
    <property type="entry name" value="AAA"/>
    <property type="match status" value="1"/>
</dbReference>
<reference evidence="7 8" key="1">
    <citation type="submission" date="2024-06" db="EMBL/GenBank/DDBJ databases">
        <title>Flavobacterium spp. isolated from glacier.</title>
        <authorList>
            <person name="Han D."/>
        </authorList>
    </citation>
    <scope>NUCLEOTIDE SEQUENCE [LARGE SCALE GENOMIC DNA]</scope>
    <source>
        <strain evidence="7 8">LS2P90</strain>
    </source>
</reference>
<dbReference type="InterPro" id="IPR051314">
    <property type="entry name" value="AAA_ATPase_RarA/MGS1/WRNIP1"/>
</dbReference>
<dbReference type="Pfam" id="PF16193">
    <property type="entry name" value="AAA_assoc_2"/>
    <property type="match status" value="1"/>
</dbReference>
<accession>A0ABW6HY41</accession>
<dbReference type="Gene3D" id="1.10.3710.10">
    <property type="entry name" value="DNA polymerase III clamp loader subunits, C-terminal domain"/>
    <property type="match status" value="1"/>
</dbReference>
<evidence type="ECO:0000256" key="4">
    <source>
        <dbReference type="ARBA" id="ARBA00022741"/>
    </source>
</evidence>
<dbReference type="PANTHER" id="PTHR13779:SF7">
    <property type="entry name" value="ATPASE WRNIP1"/>
    <property type="match status" value="1"/>
</dbReference>
<dbReference type="InterPro" id="IPR032423">
    <property type="entry name" value="AAA_assoc_2"/>
</dbReference>
<comment type="function">
    <text evidence="1">DNA-dependent ATPase that plays important roles in cellular responses to stalled DNA replication processes.</text>
</comment>
<dbReference type="Proteomes" id="UP001600109">
    <property type="component" value="Unassembled WGS sequence"/>
</dbReference>
<evidence type="ECO:0000313" key="7">
    <source>
        <dbReference type="EMBL" id="MFE3868505.1"/>
    </source>
</evidence>
<dbReference type="Gene3D" id="3.40.50.300">
    <property type="entry name" value="P-loop containing nucleotide triphosphate hydrolases"/>
    <property type="match status" value="1"/>
</dbReference>
<keyword evidence="8" id="KW-1185">Reference proteome</keyword>
<evidence type="ECO:0000313" key="8">
    <source>
        <dbReference type="Proteomes" id="UP001600109"/>
    </source>
</evidence>
<dbReference type="InterPro" id="IPR003593">
    <property type="entry name" value="AAA+_ATPase"/>
</dbReference>
<evidence type="ECO:0000259" key="6">
    <source>
        <dbReference type="SMART" id="SM00382"/>
    </source>
</evidence>
<dbReference type="InterPro" id="IPR027417">
    <property type="entry name" value="P-loop_NTPase"/>
</dbReference>
<name>A0ABW6HY41_9FLAO</name>
<dbReference type="SUPFAM" id="SSF48019">
    <property type="entry name" value="post-AAA+ oligomerization domain-like"/>
    <property type="match status" value="1"/>
</dbReference>
<comment type="similarity">
    <text evidence="2">Belongs to the AAA ATPase family. RarA/MGS1/WRNIP1 subfamily.</text>
</comment>
<feature type="domain" description="AAA+ ATPase" evidence="6">
    <location>
        <begin position="38"/>
        <end position="156"/>
    </location>
</feature>
<gene>
    <name evidence="7" type="ORF">ACFX5E_10535</name>
</gene>
<dbReference type="Gene3D" id="1.10.8.60">
    <property type="match status" value="1"/>
</dbReference>
<dbReference type="InterPro" id="IPR003959">
    <property type="entry name" value="ATPase_AAA_core"/>
</dbReference>
<dbReference type="Gene3D" id="1.20.272.10">
    <property type="match status" value="1"/>
</dbReference>
<evidence type="ECO:0000256" key="3">
    <source>
        <dbReference type="ARBA" id="ARBA00020776"/>
    </source>
</evidence>
<dbReference type="Pfam" id="PF00004">
    <property type="entry name" value="AAA"/>
    <property type="match status" value="1"/>
</dbReference>
<dbReference type="SUPFAM" id="SSF52540">
    <property type="entry name" value="P-loop containing nucleoside triphosphate hydrolases"/>
    <property type="match status" value="1"/>
</dbReference>
<dbReference type="InterPro" id="IPR021886">
    <property type="entry name" value="MgsA_C"/>
</dbReference>
<keyword evidence="4" id="KW-0547">Nucleotide-binding</keyword>
<dbReference type="InterPro" id="IPR008921">
    <property type="entry name" value="DNA_pol3_clamp-load_cplx_C"/>
</dbReference>
<dbReference type="SMART" id="SM00382">
    <property type="entry name" value="AAA"/>
    <property type="match status" value="1"/>
</dbReference>
<keyword evidence="5" id="KW-0067">ATP-binding</keyword>
<protein>
    <recommendedName>
        <fullName evidence="3">Replication-associated recombination protein A</fullName>
    </recommendedName>
</protein>
<sequence length="425" mass="47377">MEAPLAERIRPQKLEDYISQSHLVGPNGSLTQQIAKGIIPSLIFWGPPGTGKTTLAQIIAQESKRPFYILSAINSGVKDIREVIEKAKQSGGLFTARNPILFIDEIHRFSKSQQDSLLAAVEKGWITLIGATTENPSFEVIPALLSRCQVYVLNAFTKSDLETLLHRALKTDAFLGTKNIKLKETEALLRLSGGDGRKLLNIFELVVNASDEDEVIITNDRVFELVQQNTVLYDKSGEQHYDIVSAFIKSIRGSDPNAAVYWLARMIEGGEDVKFIARRMLILSSEDIGNANPTAFIMANNTFQAVTTIGYPESRIILSQCAIYLATSPKSNASYLAIGTAQQLVKQTGDLPVPIHLRNAPTKLMKELGYGDEYKYSHDFANNFAEQEFLPDAVSKKPLYIPGNNSRENSIREFLKNRWKDKYGY</sequence>
<dbReference type="PANTHER" id="PTHR13779">
    <property type="entry name" value="WERNER HELICASE-INTERACTING PROTEIN 1 FAMILY MEMBER"/>
    <property type="match status" value="1"/>
</dbReference>
<evidence type="ECO:0000256" key="2">
    <source>
        <dbReference type="ARBA" id="ARBA00008959"/>
    </source>
</evidence>
<dbReference type="EMBL" id="JBHZPZ010000011">
    <property type="protein sequence ID" value="MFE3868505.1"/>
    <property type="molecule type" value="Genomic_DNA"/>
</dbReference>
<evidence type="ECO:0000256" key="5">
    <source>
        <dbReference type="ARBA" id="ARBA00022840"/>
    </source>
</evidence>
<dbReference type="CDD" id="cd18139">
    <property type="entry name" value="HLD_clamp_RarA"/>
    <property type="match status" value="1"/>
</dbReference>
<dbReference type="RefSeq" id="WP_379855155.1">
    <property type="nucleotide sequence ID" value="NZ_JBHZPZ010000011.1"/>
</dbReference>
<comment type="caution">
    <text evidence="7">The sequence shown here is derived from an EMBL/GenBank/DDBJ whole genome shotgun (WGS) entry which is preliminary data.</text>
</comment>
<dbReference type="Pfam" id="PF12002">
    <property type="entry name" value="MgsA_C"/>
    <property type="match status" value="1"/>
</dbReference>
<proteinExistence type="inferred from homology"/>
<organism evidence="7 8">
    <name type="scientific">Flavobacterium xylosi</name>
    <dbReference type="NCBI Taxonomy" id="3230415"/>
    <lineage>
        <taxon>Bacteria</taxon>
        <taxon>Pseudomonadati</taxon>
        <taxon>Bacteroidota</taxon>
        <taxon>Flavobacteriia</taxon>
        <taxon>Flavobacteriales</taxon>
        <taxon>Flavobacteriaceae</taxon>
        <taxon>Flavobacterium</taxon>
    </lineage>
</organism>
<evidence type="ECO:0000256" key="1">
    <source>
        <dbReference type="ARBA" id="ARBA00002393"/>
    </source>
</evidence>